<evidence type="ECO:0000256" key="4">
    <source>
        <dbReference type="ARBA" id="ARBA00022989"/>
    </source>
</evidence>
<dbReference type="Pfam" id="PF03631">
    <property type="entry name" value="Virul_fac_BrkB"/>
    <property type="match status" value="1"/>
</dbReference>
<comment type="subcellular location">
    <subcellularLocation>
        <location evidence="1">Cell membrane</location>
        <topology evidence="1">Multi-pass membrane protein</topology>
    </subcellularLocation>
</comment>
<organism evidence="7 8">
    <name type="scientific">Lachnoclostridium phytofermentans</name>
    <dbReference type="NCBI Taxonomy" id="66219"/>
    <lineage>
        <taxon>Bacteria</taxon>
        <taxon>Bacillati</taxon>
        <taxon>Bacillota</taxon>
        <taxon>Clostridia</taxon>
        <taxon>Lachnospirales</taxon>
        <taxon>Lachnospiraceae</taxon>
    </lineage>
</organism>
<comment type="caution">
    <text evidence="7">The sequence shown here is derived from an EMBL/GenBank/DDBJ whole genome shotgun (WGS) entry which is preliminary data.</text>
</comment>
<dbReference type="PANTHER" id="PTHR30213">
    <property type="entry name" value="INNER MEMBRANE PROTEIN YHJD"/>
    <property type="match status" value="1"/>
</dbReference>
<evidence type="ECO:0000313" key="8">
    <source>
        <dbReference type="Proteomes" id="UP000262969"/>
    </source>
</evidence>
<dbReference type="PIRSF" id="PIRSF035875">
    <property type="entry name" value="RNase_BN"/>
    <property type="match status" value="1"/>
</dbReference>
<keyword evidence="2" id="KW-1003">Cell membrane</keyword>
<name>A0A3D2X272_9FIRM</name>
<evidence type="ECO:0000256" key="1">
    <source>
        <dbReference type="ARBA" id="ARBA00004651"/>
    </source>
</evidence>
<feature type="transmembrane region" description="Helical" evidence="6">
    <location>
        <begin position="235"/>
        <end position="253"/>
    </location>
</feature>
<evidence type="ECO:0000256" key="5">
    <source>
        <dbReference type="ARBA" id="ARBA00023136"/>
    </source>
</evidence>
<sequence>MLFISIARVIQVFSHKLRDDYISAFSAQAAFFIFISFFPFTMFLLSIMQYLPFTEAEVMNACRTVFPAAIQSFVISIITELYTKATSTAILSVTLVATLWSSSKGFLSIIRGMNGVYANTETRNYIVIRIKSAIYTILFALMIILFLVIFVFGNQLYLWIVRRFPVFKEFALVIISLRTIVGLCLLIAFFLFIFMVVPNRKAKLLKELPGAILASCGWMIFSYLFSFYIDNMSNYSYTYGSLTAIVLCMVWLYTCMYMMFIGAEVNSVLANPTVLAALKKLFSKNSFEE</sequence>
<dbReference type="AlphaFoldDB" id="A0A3D2X272"/>
<evidence type="ECO:0000256" key="2">
    <source>
        <dbReference type="ARBA" id="ARBA00022475"/>
    </source>
</evidence>
<proteinExistence type="predicted"/>
<reference evidence="7 8" key="1">
    <citation type="journal article" date="2018" name="Nat. Biotechnol.">
        <title>A standardized bacterial taxonomy based on genome phylogeny substantially revises the tree of life.</title>
        <authorList>
            <person name="Parks D.H."/>
            <person name="Chuvochina M."/>
            <person name="Waite D.W."/>
            <person name="Rinke C."/>
            <person name="Skarshewski A."/>
            <person name="Chaumeil P.A."/>
            <person name="Hugenholtz P."/>
        </authorList>
    </citation>
    <scope>NUCLEOTIDE SEQUENCE [LARGE SCALE GENOMIC DNA]</scope>
    <source>
        <strain evidence="7">UBA11728</strain>
    </source>
</reference>
<feature type="transmembrane region" description="Helical" evidence="6">
    <location>
        <begin position="170"/>
        <end position="196"/>
    </location>
</feature>
<feature type="transmembrane region" description="Helical" evidence="6">
    <location>
        <begin position="208"/>
        <end position="229"/>
    </location>
</feature>
<accession>A0A3D2X272</accession>
<evidence type="ECO:0000313" key="7">
    <source>
        <dbReference type="EMBL" id="HCL01249.1"/>
    </source>
</evidence>
<dbReference type="InterPro" id="IPR017039">
    <property type="entry name" value="Virul_fac_BrkB"/>
</dbReference>
<protein>
    <submittedName>
        <fullName evidence="7">YihY/virulence factor BrkB family protein</fullName>
    </submittedName>
</protein>
<keyword evidence="5 6" id="KW-0472">Membrane</keyword>
<feature type="transmembrane region" description="Helical" evidence="6">
    <location>
        <begin position="21"/>
        <end position="45"/>
    </location>
</feature>
<dbReference type="Proteomes" id="UP000262969">
    <property type="component" value="Unassembled WGS sequence"/>
</dbReference>
<keyword evidence="3 6" id="KW-0812">Transmembrane</keyword>
<evidence type="ECO:0000256" key="3">
    <source>
        <dbReference type="ARBA" id="ARBA00022692"/>
    </source>
</evidence>
<dbReference type="EMBL" id="DPVV01000087">
    <property type="protein sequence ID" value="HCL01249.1"/>
    <property type="molecule type" value="Genomic_DNA"/>
</dbReference>
<dbReference type="NCBIfam" id="TIGR00765">
    <property type="entry name" value="yihY_not_rbn"/>
    <property type="match status" value="1"/>
</dbReference>
<evidence type="ECO:0000256" key="6">
    <source>
        <dbReference type="SAM" id="Phobius"/>
    </source>
</evidence>
<dbReference type="GO" id="GO:0005886">
    <property type="term" value="C:plasma membrane"/>
    <property type="evidence" value="ECO:0007669"/>
    <property type="project" value="UniProtKB-SubCell"/>
</dbReference>
<dbReference type="PANTHER" id="PTHR30213:SF0">
    <property type="entry name" value="UPF0761 MEMBRANE PROTEIN YIHY"/>
    <property type="match status" value="1"/>
</dbReference>
<feature type="transmembrane region" description="Helical" evidence="6">
    <location>
        <begin position="133"/>
        <end position="158"/>
    </location>
</feature>
<gene>
    <name evidence="7" type="ORF">DHW61_02355</name>
</gene>
<keyword evidence="4 6" id="KW-1133">Transmembrane helix</keyword>